<evidence type="ECO:0000313" key="5">
    <source>
        <dbReference type="Proteomes" id="UP000004407"/>
    </source>
</evidence>
<evidence type="ECO:0000256" key="2">
    <source>
        <dbReference type="ARBA" id="ARBA00022803"/>
    </source>
</evidence>
<dbReference type="Pfam" id="PF14559">
    <property type="entry name" value="TPR_19"/>
    <property type="match status" value="1"/>
</dbReference>
<dbReference type="eggNOG" id="COG0457">
    <property type="taxonomic scope" value="Bacteria"/>
</dbReference>
<dbReference type="InterPro" id="IPR011990">
    <property type="entry name" value="TPR-like_helical_dom_sf"/>
</dbReference>
<protein>
    <submittedName>
        <fullName evidence="4">Tetratricopeptide repeat protein</fullName>
    </submittedName>
</protein>
<evidence type="ECO:0000313" key="4">
    <source>
        <dbReference type="EMBL" id="EHJ37999.1"/>
    </source>
</evidence>
<dbReference type="AlphaFoldDB" id="G6B043"/>
<keyword evidence="1" id="KW-0677">Repeat</keyword>
<sequence>MYMRKLIITLILGIAIAHNTTAQTRSNLRDSLSAAVQVLAFHPDSLELRMKKAAWNIELEQWRYAQEEYDFVLKCDERNIAALFYRAYVNERQGRYKFARLDYENLLRIVPGHFEAMLGLALLNQKDNRPTEALNQINMLVAQHPNNAVAYAARGGIELERKMYTPAEYDFSRAIELQPTNTDYRLNRANIRLLTNRKKEAREDLDAMVRLGIPRANLNEWYKKCR</sequence>
<proteinExistence type="predicted"/>
<dbReference type="HOGENOM" id="CLU_073258_0_0_10"/>
<dbReference type="PATRIC" id="fig|1002367.3.peg.1824"/>
<keyword evidence="2 3" id="KW-0802">TPR repeat</keyword>
<accession>G6B043</accession>
<comment type="caution">
    <text evidence="4">The sequence shown here is derived from an EMBL/GenBank/DDBJ whole genome shotgun (WGS) entry which is preliminary data.</text>
</comment>
<dbReference type="Gene3D" id="1.25.40.10">
    <property type="entry name" value="Tetratricopeptide repeat domain"/>
    <property type="match status" value="2"/>
</dbReference>
<dbReference type="PROSITE" id="PS50005">
    <property type="entry name" value="TPR"/>
    <property type="match status" value="1"/>
</dbReference>
<dbReference type="InterPro" id="IPR050498">
    <property type="entry name" value="Ycf3"/>
</dbReference>
<dbReference type="InterPro" id="IPR019734">
    <property type="entry name" value="TPR_rpt"/>
</dbReference>
<organism evidence="4 5">
    <name type="scientific">Leyella stercorea DSM 18206</name>
    <dbReference type="NCBI Taxonomy" id="1002367"/>
    <lineage>
        <taxon>Bacteria</taxon>
        <taxon>Pseudomonadati</taxon>
        <taxon>Bacteroidota</taxon>
        <taxon>Bacteroidia</taxon>
        <taxon>Bacteroidales</taxon>
        <taxon>Prevotellaceae</taxon>
        <taxon>Leyella</taxon>
    </lineage>
</organism>
<name>G6B043_9BACT</name>
<dbReference type="Proteomes" id="UP000004407">
    <property type="component" value="Unassembled WGS sequence"/>
</dbReference>
<evidence type="ECO:0000256" key="3">
    <source>
        <dbReference type="PROSITE-ProRule" id="PRU00339"/>
    </source>
</evidence>
<reference evidence="4 5" key="1">
    <citation type="submission" date="2011-08" db="EMBL/GenBank/DDBJ databases">
        <authorList>
            <person name="Weinstock G."/>
            <person name="Sodergren E."/>
            <person name="Clifton S."/>
            <person name="Fulton L."/>
            <person name="Fulton B."/>
            <person name="Courtney L."/>
            <person name="Fronick C."/>
            <person name="Harrison M."/>
            <person name="Strong C."/>
            <person name="Farmer C."/>
            <person name="Delahaunty K."/>
            <person name="Markovic C."/>
            <person name="Hall O."/>
            <person name="Minx P."/>
            <person name="Tomlinson C."/>
            <person name="Mitreva M."/>
            <person name="Hou S."/>
            <person name="Chen J."/>
            <person name="Wollam A."/>
            <person name="Pepin K.H."/>
            <person name="Johnson M."/>
            <person name="Bhonagiri V."/>
            <person name="Zhang X."/>
            <person name="Suruliraj S."/>
            <person name="Warren W."/>
            <person name="Chinwalla A."/>
            <person name="Mardis E.R."/>
            <person name="Wilson R.K."/>
        </authorList>
    </citation>
    <scope>NUCLEOTIDE SEQUENCE [LARGE SCALE GENOMIC DNA]</scope>
    <source>
        <strain evidence="4 5">DSM 18206</strain>
    </source>
</reference>
<feature type="repeat" description="TPR" evidence="3">
    <location>
        <begin position="148"/>
        <end position="181"/>
    </location>
</feature>
<gene>
    <name evidence="4" type="ORF">HMPREF0673_02260</name>
</gene>
<dbReference type="PANTHER" id="PTHR44858:SF1">
    <property type="entry name" value="UDP-N-ACETYLGLUCOSAMINE--PEPTIDE N-ACETYLGLUCOSAMINYLTRANSFERASE SPINDLY-RELATED"/>
    <property type="match status" value="1"/>
</dbReference>
<dbReference type="SMART" id="SM00028">
    <property type="entry name" value="TPR"/>
    <property type="match status" value="3"/>
</dbReference>
<dbReference type="GeneID" id="78337762"/>
<dbReference type="RefSeq" id="WP_007901643.1">
    <property type="nucleotide sequence ID" value="NZ_JH379449.1"/>
</dbReference>
<dbReference type="PANTHER" id="PTHR44858">
    <property type="entry name" value="TETRATRICOPEPTIDE REPEAT PROTEIN 6"/>
    <property type="match status" value="1"/>
</dbReference>
<evidence type="ECO:0000256" key="1">
    <source>
        <dbReference type="ARBA" id="ARBA00022737"/>
    </source>
</evidence>
<dbReference type="SUPFAM" id="SSF48452">
    <property type="entry name" value="TPR-like"/>
    <property type="match status" value="1"/>
</dbReference>
<dbReference type="EMBL" id="AFZZ01000193">
    <property type="protein sequence ID" value="EHJ37999.1"/>
    <property type="molecule type" value="Genomic_DNA"/>
</dbReference>